<dbReference type="GO" id="GO:0042542">
    <property type="term" value="P:response to hydrogen peroxide"/>
    <property type="evidence" value="ECO:0007669"/>
    <property type="project" value="TreeGrafter"/>
</dbReference>
<proteinExistence type="inferred from homology"/>
<dbReference type="PIRSF" id="PIRSF038928">
    <property type="entry name" value="Catalase_clade1-3"/>
    <property type="match status" value="1"/>
</dbReference>
<feature type="region of interest" description="Disordered" evidence="9">
    <location>
        <begin position="517"/>
        <end position="540"/>
    </location>
</feature>
<protein>
    <submittedName>
        <fullName evidence="11">Uu.00g004210.m01.CDS01</fullName>
    </submittedName>
</protein>
<dbReference type="SUPFAM" id="SSF56634">
    <property type="entry name" value="Heme-dependent catalase-like"/>
    <property type="match status" value="1"/>
</dbReference>
<evidence type="ECO:0000259" key="10">
    <source>
        <dbReference type="SMART" id="SM01060"/>
    </source>
</evidence>
<dbReference type="GO" id="GO:0005739">
    <property type="term" value="C:mitochondrion"/>
    <property type="evidence" value="ECO:0007669"/>
    <property type="project" value="TreeGrafter"/>
</dbReference>
<evidence type="ECO:0000256" key="4">
    <source>
        <dbReference type="ARBA" id="ARBA00022723"/>
    </source>
</evidence>
<dbReference type="EMBL" id="CAUWAG010000008">
    <property type="protein sequence ID" value="CAJ2506291.1"/>
    <property type="molecule type" value="Genomic_DNA"/>
</dbReference>
<reference evidence="11" key="1">
    <citation type="submission" date="2023-10" db="EMBL/GenBank/DDBJ databases">
        <authorList>
            <person name="Hackl T."/>
        </authorList>
    </citation>
    <scope>NUCLEOTIDE SEQUENCE</scope>
</reference>
<feature type="compositionally biased region" description="Low complexity" evidence="9">
    <location>
        <begin position="521"/>
        <end position="533"/>
    </location>
</feature>
<dbReference type="GO" id="GO:0042744">
    <property type="term" value="P:hydrogen peroxide catabolic process"/>
    <property type="evidence" value="ECO:0007669"/>
    <property type="project" value="UniProtKB-KW"/>
</dbReference>
<dbReference type="InterPro" id="IPR010582">
    <property type="entry name" value="Catalase_immune_responsive"/>
</dbReference>
<dbReference type="Pfam" id="PF00199">
    <property type="entry name" value="Catalase"/>
    <property type="match status" value="1"/>
</dbReference>
<name>A0AAI8VJW8_9PEZI</name>
<gene>
    <name evidence="11" type="ORF">KHLLAP_LOCUS6759</name>
</gene>
<keyword evidence="4 8" id="KW-0479">Metal-binding</keyword>
<evidence type="ECO:0000256" key="9">
    <source>
        <dbReference type="SAM" id="MobiDB-lite"/>
    </source>
</evidence>
<evidence type="ECO:0000256" key="1">
    <source>
        <dbReference type="ARBA" id="ARBA00005329"/>
    </source>
</evidence>
<comment type="similarity">
    <text evidence="1">Belongs to the catalase family.</text>
</comment>
<dbReference type="SMART" id="SM01060">
    <property type="entry name" value="Catalase"/>
    <property type="match status" value="1"/>
</dbReference>
<dbReference type="PANTHER" id="PTHR11465">
    <property type="entry name" value="CATALASE"/>
    <property type="match status" value="1"/>
</dbReference>
<dbReference type="GO" id="GO:0046872">
    <property type="term" value="F:metal ion binding"/>
    <property type="evidence" value="ECO:0007669"/>
    <property type="project" value="UniProtKB-KW"/>
</dbReference>
<evidence type="ECO:0000256" key="6">
    <source>
        <dbReference type="ARBA" id="ARBA00023004"/>
    </source>
</evidence>
<dbReference type="Proteomes" id="UP001295740">
    <property type="component" value="Unassembled WGS sequence"/>
</dbReference>
<dbReference type="GO" id="GO:0005777">
    <property type="term" value="C:peroxisome"/>
    <property type="evidence" value="ECO:0007669"/>
    <property type="project" value="TreeGrafter"/>
</dbReference>
<dbReference type="Pfam" id="PF06628">
    <property type="entry name" value="Catalase-rel"/>
    <property type="match status" value="1"/>
</dbReference>
<evidence type="ECO:0000313" key="12">
    <source>
        <dbReference type="Proteomes" id="UP001295740"/>
    </source>
</evidence>
<dbReference type="InterPro" id="IPR011614">
    <property type="entry name" value="Catalase_core"/>
</dbReference>
<feature type="region of interest" description="Disordered" evidence="9">
    <location>
        <begin position="1"/>
        <end position="43"/>
    </location>
</feature>
<dbReference type="GO" id="GO:0004096">
    <property type="term" value="F:catalase activity"/>
    <property type="evidence" value="ECO:0007669"/>
    <property type="project" value="UniProtKB-EC"/>
</dbReference>
<feature type="compositionally biased region" description="Polar residues" evidence="9">
    <location>
        <begin position="1"/>
        <end position="25"/>
    </location>
</feature>
<dbReference type="InterPro" id="IPR024711">
    <property type="entry name" value="Catalase_clade1/3"/>
</dbReference>
<evidence type="ECO:0000256" key="5">
    <source>
        <dbReference type="ARBA" id="ARBA00023002"/>
    </source>
</evidence>
<evidence type="ECO:0000256" key="3">
    <source>
        <dbReference type="ARBA" id="ARBA00022617"/>
    </source>
</evidence>
<feature type="domain" description="Catalase core" evidence="10">
    <location>
        <begin position="41"/>
        <end position="427"/>
    </location>
</feature>
<dbReference type="Gene3D" id="2.40.180.10">
    <property type="entry name" value="Catalase core domain"/>
    <property type="match status" value="1"/>
</dbReference>
<evidence type="ECO:0000256" key="2">
    <source>
        <dbReference type="ARBA" id="ARBA00022559"/>
    </source>
</evidence>
<accession>A0AAI8VJW8</accession>
<evidence type="ECO:0000313" key="11">
    <source>
        <dbReference type="EMBL" id="CAJ2506291.1"/>
    </source>
</evidence>
<dbReference type="PROSITE" id="PS51402">
    <property type="entry name" value="CATALASE_3"/>
    <property type="match status" value="1"/>
</dbReference>
<keyword evidence="12" id="KW-1185">Reference proteome</keyword>
<keyword evidence="2" id="KW-0575">Peroxidase</keyword>
<evidence type="ECO:0000256" key="8">
    <source>
        <dbReference type="PIRSR" id="PIRSR038928-2"/>
    </source>
</evidence>
<dbReference type="GO" id="GO:0020037">
    <property type="term" value="F:heme binding"/>
    <property type="evidence" value="ECO:0007669"/>
    <property type="project" value="InterPro"/>
</dbReference>
<evidence type="ECO:0000256" key="7">
    <source>
        <dbReference type="ARBA" id="ARBA00023324"/>
    </source>
</evidence>
<dbReference type="PRINTS" id="PR00067">
    <property type="entry name" value="CATALASE"/>
</dbReference>
<organism evidence="11 12">
    <name type="scientific">Anthostomella pinea</name>
    <dbReference type="NCBI Taxonomy" id="933095"/>
    <lineage>
        <taxon>Eukaryota</taxon>
        <taxon>Fungi</taxon>
        <taxon>Dikarya</taxon>
        <taxon>Ascomycota</taxon>
        <taxon>Pezizomycotina</taxon>
        <taxon>Sordariomycetes</taxon>
        <taxon>Xylariomycetidae</taxon>
        <taxon>Xylariales</taxon>
        <taxon>Xylariaceae</taxon>
        <taxon>Anthostomella</taxon>
    </lineage>
</organism>
<feature type="binding site" description="axial binding residue" evidence="8">
    <location>
        <position position="373"/>
    </location>
    <ligand>
        <name>heme</name>
        <dbReference type="ChEBI" id="CHEBI:30413"/>
    </ligand>
    <ligandPart>
        <name>Fe</name>
        <dbReference type="ChEBI" id="CHEBI:18248"/>
    </ligandPart>
</feature>
<comment type="caution">
    <text evidence="11">The sequence shown here is derived from an EMBL/GenBank/DDBJ whole genome shotgun (WGS) entry which is preliminary data.</text>
</comment>
<dbReference type="PANTHER" id="PTHR11465:SF9">
    <property type="entry name" value="CATALASE"/>
    <property type="match status" value="1"/>
</dbReference>
<keyword evidence="3 8" id="KW-0349">Heme</keyword>
<keyword evidence="6 8" id="KW-0408">Iron</keyword>
<sequence length="573" mass="63517">MAPSATNGTMNGTQNVATNGATNGEQPEFPHESNHEGSFITTMNGAPVQRPAASQRIGNQLRATLLLQDINLLELIQHVTHERIPERLVHARGFNAYGYFEVTDDISEYTSAAFLNKVGKKTPLLTRFSTVAGERGSAETVRDTRGFAFKLRTEEGILDWLFLSTPVFPIRDGAKFPSFTHATKRNPKSGLPDHSMFWDYFNNNQEAIHFLMFLFSDRATPVDFQHADCFSINSYRFTKSDGKFVYVKIHVKTNAGVQNFTASEAATVAGTDPDHQTRSLFNELENKGTPSWDVYAQIIDPEKAAKYPINIFDATKTLPFEDFPLRKFGRIVLDNNVGNFFAESEQSAFSPTNLVPGWALSPDPILQTRSLAYADTQRHRLGTNFIQLPVNRPARSFNPVNRDGAASLGDNLGATPNYFPSSFFQYGVSAQYAQPDEEHWLGTVEDFQSQVVAADYDQARIFWQKTLPGDPNGQANFVSNVAGHLSVAVESVRKATYAMFAKVDADLGQKIQTATEAQVAKSKSSSTSSPSTTNGVTQKMGSMKLADLHAKKQSATESHNFDLFAHKTWNLQH</sequence>
<dbReference type="InterPro" id="IPR018028">
    <property type="entry name" value="Catalase"/>
</dbReference>
<comment type="cofactor">
    <cofactor evidence="8">
        <name>heme</name>
        <dbReference type="ChEBI" id="CHEBI:30413"/>
    </cofactor>
</comment>
<keyword evidence="5" id="KW-0560">Oxidoreductase</keyword>
<dbReference type="InterPro" id="IPR020835">
    <property type="entry name" value="Catalase_sf"/>
</dbReference>
<keyword evidence="7" id="KW-0376">Hydrogen peroxide</keyword>
<dbReference type="AlphaFoldDB" id="A0AAI8VJW8"/>